<dbReference type="OrthoDB" id="6335872at2759"/>
<dbReference type="AlphaFoldDB" id="A0A1D1W1F7"/>
<dbReference type="Proteomes" id="UP000186922">
    <property type="component" value="Unassembled WGS sequence"/>
</dbReference>
<evidence type="ECO:0000313" key="1">
    <source>
        <dbReference type="EMBL" id="GAV07402.1"/>
    </source>
</evidence>
<protein>
    <submittedName>
        <fullName evidence="1">Uncharacterized protein</fullName>
    </submittedName>
</protein>
<sequence>MENFERGWQATTPKIRKRLEHVLDSIDDFPPNVQFAVELPDEKPETIGAHRFLYTDEIDVYENDRSPDDYQPEAAWLTSRTTECARKYDIPELYFACRAAMVKILSSHDEDKPAFCTTILLEVSSGLGSTVDRAQIPKNWSRSLE</sequence>
<name>A0A1D1W1F7_RAMVA</name>
<comment type="caution">
    <text evidence="1">The sequence shown here is derived from an EMBL/GenBank/DDBJ whole genome shotgun (WGS) entry which is preliminary data.</text>
</comment>
<evidence type="ECO:0000313" key="2">
    <source>
        <dbReference type="Proteomes" id="UP000186922"/>
    </source>
</evidence>
<accession>A0A1D1W1F7</accession>
<reference evidence="1 2" key="1">
    <citation type="journal article" date="2016" name="Nat. Commun.">
        <title>Extremotolerant tardigrade genome and improved radiotolerance of human cultured cells by tardigrade-unique protein.</title>
        <authorList>
            <person name="Hashimoto T."/>
            <person name="Horikawa D.D."/>
            <person name="Saito Y."/>
            <person name="Kuwahara H."/>
            <person name="Kozuka-Hata H."/>
            <person name="Shin-I T."/>
            <person name="Minakuchi Y."/>
            <person name="Ohishi K."/>
            <person name="Motoyama A."/>
            <person name="Aizu T."/>
            <person name="Enomoto A."/>
            <person name="Kondo K."/>
            <person name="Tanaka S."/>
            <person name="Hara Y."/>
            <person name="Koshikawa S."/>
            <person name="Sagara H."/>
            <person name="Miura T."/>
            <person name="Yokobori S."/>
            <person name="Miyagawa K."/>
            <person name="Suzuki Y."/>
            <person name="Kubo T."/>
            <person name="Oyama M."/>
            <person name="Kohara Y."/>
            <person name="Fujiyama A."/>
            <person name="Arakawa K."/>
            <person name="Katayama T."/>
            <person name="Toyoda A."/>
            <person name="Kunieda T."/>
        </authorList>
    </citation>
    <scope>NUCLEOTIDE SEQUENCE [LARGE SCALE GENOMIC DNA]</scope>
    <source>
        <strain evidence="1 2">YOKOZUNA-1</strain>
    </source>
</reference>
<keyword evidence="2" id="KW-1185">Reference proteome</keyword>
<organism evidence="1 2">
    <name type="scientific">Ramazzottius varieornatus</name>
    <name type="common">Water bear</name>
    <name type="synonym">Tardigrade</name>
    <dbReference type="NCBI Taxonomy" id="947166"/>
    <lineage>
        <taxon>Eukaryota</taxon>
        <taxon>Metazoa</taxon>
        <taxon>Ecdysozoa</taxon>
        <taxon>Tardigrada</taxon>
        <taxon>Eutardigrada</taxon>
        <taxon>Parachela</taxon>
        <taxon>Hypsibioidea</taxon>
        <taxon>Ramazzottiidae</taxon>
        <taxon>Ramazzottius</taxon>
    </lineage>
</organism>
<dbReference type="EMBL" id="BDGG01000015">
    <property type="protein sequence ID" value="GAV07402.1"/>
    <property type="molecule type" value="Genomic_DNA"/>
</dbReference>
<gene>
    <name evidence="1" type="primary">RvY_17239-1</name>
    <name evidence="1" type="synonym">RvY_17239.1</name>
    <name evidence="1" type="ORF">RvY_17239</name>
</gene>
<proteinExistence type="predicted"/>